<keyword evidence="4" id="KW-1185">Reference proteome</keyword>
<evidence type="ECO:0000256" key="1">
    <source>
        <dbReference type="SAM" id="Coils"/>
    </source>
</evidence>
<feature type="domain" description="Polysaccharide pyruvyl transferase" evidence="2">
    <location>
        <begin position="18"/>
        <end position="243"/>
    </location>
</feature>
<proteinExistence type="predicted"/>
<evidence type="ECO:0000313" key="3">
    <source>
        <dbReference type="EMBL" id="GAA4421521.1"/>
    </source>
</evidence>
<comment type="caution">
    <text evidence="3">The sequence shown here is derived from an EMBL/GenBank/DDBJ whole genome shotgun (WGS) entry which is preliminary data.</text>
</comment>
<accession>A0ABP8L2L1</accession>
<dbReference type="Pfam" id="PF04230">
    <property type="entry name" value="PS_pyruv_trans"/>
    <property type="match status" value="1"/>
</dbReference>
<dbReference type="EMBL" id="BAABGN010000006">
    <property type="protein sequence ID" value="GAA4421521.1"/>
    <property type="molecule type" value="Genomic_DNA"/>
</dbReference>
<dbReference type="Proteomes" id="UP001500622">
    <property type="component" value="Unassembled WGS sequence"/>
</dbReference>
<feature type="coiled-coil region" evidence="1">
    <location>
        <begin position="375"/>
        <end position="409"/>
    </location>
</feature>
<keyword evidence="1" id="KW-0175">Coiled coil</keyword>
<gene>
    <name evidence="3" type="ORF">GCM10023169_14470</name>
</gene>
<name>A0ABP8L2L1_9MICO</name>
<evidence type="ECO:0000259" key="2">
    <source>
        <dbReference type="Pfam" id="PF04230"/>
    </source>
</evidence>
<reference evidence="4" key="1">
    <citation type="journal article" date="2019" name="Int. J. Syst. Evol. Microbiol.">
        <title>The Global Catalogue of Microorganisms (GCM) 10K type strain sequencing project: providing services to taxonomists for standard genome sequencing and annotation.</title>
        <authorList>
            <consortium name="The Broad Institute Genomics Platform"/>
            <consortium name="The Broad Institute Genome Sequencing Center for Infectious Disease"/>
            <person name="Wu L."/>
            <person name="Ma J."/>
        </authorList>
    </citation>
    <scope>NUCLEOTIDE SEQUENCE [LARGE SCALE GENOMIC DNA]</scope>
    <source>
        <strain evidence="4">JCM 17810</strain>
    </source>
</reference>
<dbReference type="RefSeq" id="WP_345215581.1">
    <property type="nucleotide sequence ID" value="NZ_BAABGN010000006.1"/>
</dbReference>
<dbReference type="InterPro" id="IPR007345">
    <property type="entry name" value="Polysacch_pyruvyl_Trfase"/>
</dbReference>
<sequence>MNDSRVDVGALYDSISPNTGDSAIGIAVSQELARHGIAPTRVVAPFDDDPGEPGLCIVGGGELIRPSGDPYYDRFRPRGPHVLNSVGVWDTADDLDHLRDYRLVSARSSREVDILRASVPEAELVPCTTTTLVSEPYRIPGLPDDGEPVVGIHVVPHTMEQVPEIVEAVNAIEHRKVFIPFTHYNHDDSFMAALPFDRSNAIDLPRLTPPELHSVIGQMTYVLVSSLHATIFAFAQGVPFATVDQLKVVNYLRDRDLADMVFSDTHSLTEVLHRVQEDPPDMAAAVARDKEAVHTWFGRVASLVSPPADRAPVEPEIVQPGRAPSVETLDLIARQREQVILGRDGVLASASRRSSRLFAKTAELDEMIESGRRAVAAERSRSDAMERDLAETRDELARIRDQLARTFDARLRSRAAGLRGRARTDRGGRG</sequence>
<organism evidence="3 4">
    <name type="scientific">Georgenia halophila</name>
    <dbReference type="NCBI Taxonomy" id="620889"/>
    <lineage>
        <taxon>Bacteria</taxon>
        <taxon>Bacillati</taxon>
        <taxon>Actinomycetota</taxon>
        <taxon>Actinomycetes</taxon>
        <taxon>Micrococcales</taxon>
        <taxon>Bogoriellaceae</taxon>
        <taxon>Georgenia</taxon>
    </lineage>
</organism>
<protein>
    <recommendedName>
        <fullName evidence="2">Polysaccharide pyruvyl transferase domain-containing protein</fullName>
    </recommendedName>
</protein>
<evidence type="ECO:0000313" key="4">
    <source>
        <dbReference type="Proteomes" id="UP001500622"/>
    </source>
</evidence>